<keyword evidence="5 6" id="KW-0349">Heme</keyword>
<dbReference type="GO" id="GO:0016705">
    <property type="term" value="F:oxidoreductase activity, acting on paired donors, with incorporation or reduction of molecular oxygen"/>
    <property type="evidence" value="ECO:0007669"/>
    <property type="project" value="InterPro"/>
</dbReference>
<dbReference type="RefSeq" id="XP_047763268.1">
    <property type="nucleotide sequence ID" value="XM_047906478.1"/>
</dbReference>
<protein>
    <submittedName>
        <fullName evidence="8">Pisatin demethylase</fullName>
    </submittedName>
</protein>
<feature type="binding site" description="axial binding residue" evidence="5">
    <location>
        <position position="247"/>
    </location>
    <ligand>
        <name>heme</name>
        <dbReference type="ChEBI" id="CHEBI:30413"/>
    </ligand>
    <ligandPart>
        <name>Fe</name>
        <dbReference type="ChEBI" id="CHEBI:18248"/>
    </ligandPart>
</feature>
<keyword evidence="3 5" id="KW-0479">Metal-binding</keyword>
<keyword evidence="6" id="KW-0560">Oxidoreductase</keyword>
<dbReference type="InterPro" id="IPR050121">
    <property type="entry name" value="Cytochrome_P450_monoxygenase"/>
</dbReference>
<evidence type="ECO:0000256" key="4">
    <source>
        <dbReference type="ARBA" id="ARBA00023004"/>
    </source>
</evidence>
<dbReference type="PROSITE" id="PS00086">
    <property type="entry name" value="CYTOCHROME_P450"/>
    <property type="match status" value="1"/>
</dbReference>
<dbReference type="SUPFAM" id="SSF48264">
    <property type="entry name" value="Cytochrome P450"/>
    <property type="match status" value="1"/>
</dbReference>
<evidence type="ECO:0000256" key="5">
    <source>
        <dbReference type="PIRSR" id="PIRSR602401-1"/>
    </source>
</evidence>
<dbReference type="GO" id="GO:0004497">
    <property type="term" value="F:monooxygenase activity"/>
    <property type="evidence" value="ECO:0007669"/>
    <property type="project" value="UniProtKB-KW"/>
</dbReference>
<reference evidence="8" key="2">
    <citation type="journal article" date="2022" name="Microb. Genom.">
        <title>A chromosome-scale genome assembly of the tomato pathogen Cladosporium fulvum reveals a compartmentalized genome architecture and the presence of a dispensable chromosome.</title>
        <authorList>
            <person name="Zaccaron A.Z."/>
            <person name="Chen L.H."/>
            <person name="Samaras A."/>
            <person name="Stergiopoulos I."/>
        </authorList>
    </citation>
    <scope>NUCLEOTIDE SEQUENCE</scope>
    <source>
        <strain evidence="8">Race5_Kim</strain>
    </source>
</reference>
<gene>
    <name evidence="8" type="ORF">CLAFUR5_07330</name>
</gene>
<reference evidence="8" key="1">
    <citation type="submission" date="2021-12" db="EMBL/GenBank/DDBJ databases">
        <authorList>
            <person name="Zaccaron A."/>
            <person name="Stergiopoulos I."/>
        </authorList>
    </citation>
    <scope>NUCLEOTIDE SEQUENCE</scope>
    <source>
        <strain evidence="8">Race5_Kim</strain>
    </source>
</reference>
<comment type="similarity">
    <text evidence="2 6">Belongs to the cytochrome P450 family.</text>
</comment>
<evidence type="ECO:0000256" key="1">
    <source>
        <dbReference type="ARBA" id="ARBA00001971"/>
    </source>
</evidence>
<evidence type="ECO:0000313" key="9">
    <source>
        <dbReference type="Proteomes" id="UP000756132"/>
    </source>
</evidence>
<keyword evidence="4 5" id="KW-0408">Iron</keyword>
<dbReference type="InterPro" id="IPR002401">
    <property type="entry name" value="Cyt_P450_E_grp-I"/>
</dbReference>
<dbReference type="PANTHER" id="PTHR24305:SF166">
    <property type="entry name" value="CYTOCHROME P450 12A4, MITOCHONDRIAL-RELATED"/>
    <property type="match status" value="1"/>
</dbReference>
<comment type="cofactor">
    <cofactor evidence="1 5">
        <name>heme</name>
        <dbReference type="ChEBI" id="CHEBI:30413"/>
    </cofactor>
</comment>
<dbReference type="InterPro" id="IPR017972">
    <property type="entry name" value="Cyt_P450_CS"/>
</dbReference>
<dbReference type="GeneID" id="71987208"/>
<accession>A0A9Q8PAK3</accession>
<name>A0A9Q8PAK3_PASFU</name>
<dbReference type="GO" id="GO:0005506">
    <property type="term" value="F:iron ion binding"/>
    <property type="evidence" value="ECO:0007669"/>
    <property type="project" value="InterPro"/>
</dbReference>
<evidence type="ECO:0000256" key="6">
    <source>
        <dbReference type="RuleBase" id="RU000461"/>
    </source>
</evidence>
<sequence length="300" mass="34055">MAFDLALEGRQASDGGSRFGKVGIFPELHLPLFSTVQALGIRNAGTVIEPAVRKALAKYRNVDFVEKENRKADCFMNKLMKLEEEGKVNLENQMDCIGGNLAAGTDTTGITISACLYYLYHNPHILQKLRDEIDGATQEGTASDPIPRRESRLPPMCHSRNSPHPPCSRLHLAARSPSRGHGTRRNILPSRHPRRRLRLGPKLQPRRLRSRRPRLQLRPYMDQFGSAKNAAAQMGNSFSFGGGSRTCIGKNVSLLEMTKVVPQIVRKFEFVFADEGREWKVWSSWFVFQEYWCYVKEREV</sequence>
<evidence type="ECO:0000256" key="7">
    <source>
        <dbReference type="SAM" id="MobiDB-lite"/>
    </source>
</evidence>
<organism evidence="8 9">
    <name type="scientific">Passalora fulva</name>
    <name type="common">Tomato leaf mold</name>
    <name type="synonym">Cladosporium fulvum</name>
    <dbReference type="NCBI Taxonomy" id="5499"/>
    <lineage>
        <taxon>Eukaryota</taxon>
        <taxon>Fungi</taxon>
        <taxon>Dikarya</taxon>
        <taxon>Ascomycota</taxon>
        <taxon>Pezizomycotina</taxon>
        <taxon>Dothideomycetes</taxon>
        <taxon>Dothideomycetidae</taxon>
        <taxon>Mycosphaerellales</taxon>
        <taxon>Mycosphaerellaceae</taxon>
        <taxon>Fulvia</taxon>
    </lineage>
</organism>
<evidence type="ECO:0000256" key="3">
    <source>
        <dbReference type="ARBA" id="ARBA00022723"/>
    </source>
</evidence>
<evidence type="ECO:0000256" key="2">
    <source>
        <dbReference type="ARBA" id="ARBA00010617"/>
    </source>
</evidence>
<dbReference type="PRINTS" id="PR00463">
    <property type="entry name" value="EP450I"/>
</dbReference>
<dbReference type="Gene3D" id="1.10.630.10">
    <property type="entry name" value="Cytochrome P450"/>
    <property type="match status" value="2"/>
</dbReference>
<dbReference type="InterPro" id="IPR036396">
    <property type="entry name" value="Cyt_P450_sf"/>
</dbReference>
<dbReference type="Pfam" id="PF00067">
    <property type="entry name" value="p450"/>
    <property type="match status" value="2"/>
</dbReference>
<proteinExistence type="inferred from homology"/>
<dbReference type="PANTHER" id="PTHR24305">
    <property type="entry name" value="CYTOCHROME P450"/>
    <property type="match status" value="1"/>
</dbReference>
<feature type="region of interest" description="Disordered" evidence="7">
    <location>
        <begin position="137"/>
        <end position="198"/>
    </location>
</feature>
<dbReference type="KEGG" id="ffu:CLAFUR5_07330"/>
<dbReference type="InterPro" id="IPR001128">
    <property type="entry name" value="Cyt_P450"/>
</dbReference>
<dbReference type="Proteomes" id="UP000756132">
    <property type="component" value="Chromosome 6"/>
</dbReference>
<dbReference type="OrthoDB" id="3934656at2759"/>
<dbReference type="EMBL" id="CP090168">
    <property type="protein sequence ID" value="UJO18902.1"/>
    <property type="molecule type" value="Genomic_DNA"/>
</dbReference>
<dbReference type="AlphaFoldDB" id="A0A9Q8PAK3"/>
<keyword evidence="6" id="KW-0503">Monooxygenase</keyword>
<keyword evidence="9" id="KW-1185">Reference proteome</keyword>
<dbReference type="GO" id="GO:0020037">
    <property type="term" value="F:heme binding"/>
    <property type="evidence" value="ECO:0007669"/>
    <property type="project" value="InterPro"/>
</dbReference>
<dbReference type="PRINTS" id="PR00385">
    <property type="entry name" value="P450"/>
</dbReference>
<evidence type="ECO:0000313" key="8">
    <source>
        <dbReference type="EMBL" id="UJO18902.1"/>
    </source>
</evidence>